<organism evidence="2 4">
    <name type="scientific">Clostridium formicaceticum</name>
    <dbReference type="NCBI Taxonomy" id="1497"/>
    <lineage>
        <taxon>Bacteria</taxon>
        <taxon>Bacillati</taxon>
        <taxon>Bacillota</taxon>
        <taxon>Clostridia</taxon>
        <taxon>Eubacteriales</taxon>
        <taxon>Clostridiaceae</taxon>
        <taxon>Clostridium</taxon>
    </lineage>
</organism>
<gene>
    <name evidence="1" type="ORF">BJL90_19000</name>
    <name evidence="2" type="ORF">CLFO_27660</name>
</gene>
<accession>A0AAC9WH15</accession>
<dbReference type="EMBL" id="CP017603">
    <property type="protein sequence ID" value="AOY77763.1"/>
    <property type="molecule type" value="Genomic_DNA"/>
</dbReference>
<dbReference type="AlphaFoldDB" id="A0AAC9WH15"/>
<reference evidence="2 4" key="2">
    <citation type="submission" date="2017-03" db="EMBL/GenBank/DDBJ databases">
        <title>Complete sequence of Clostridium formicaceticum DSM 92.</title>
        <authorList>
            <person name="Poehlein A."/>
            <person name="Karl M."/>
            <person name="Bengelsdorf F.R."/>
            <person name="Duerre P."/>
            <person name="Daniel R."/>
        </authorList>
    </citation>
    <scope>NUCLEOTIDE SEQUENCE [LARGE SCALE GENOMIC DNA]</scope>
    <source>
        <strain evidence="2 4">DSM 92</strain>
    </source>
</reference>
<evidence type="ECO:0000313" key="3">
    <source>
        <dbReference type="Proteomes" id="UP000177894"/>
    </source>
</evidence>
<evidence type="ECO:0000313" key="1">
    <source>
        <dbReference type="EMBL" id="AOY77763.1"/>
    </source>
</evidence>
<dbReference type="EMBL" id="CP020559">
    <property type="protein sequence ID" value="ARE88364.1"/>
    <property type="molecule type" value="Genomic_DNA"/>
</dbReference>
<evidence type="ECO:0000313" key="2">
    <source>
        <dbReference type="EMBL" id="ARE88364.1"/>
    </source>
</evidence>
<keyword evidence="3" id="KW-1185">Reference proteome</keyword>
<protein>
    <submittedName>
        <fullName evidence="2">Uncharacterized protein</fullName>
    </submittedName>
</protein>
<name>A0AAC9WH15_9CLOT</name>
<dbReference type="Proteomes" id="UP000192478">
    <property type="component" value="Chromosome"/>
</dbReference>
<dbReference type="KEGG" id="cfm:BJL90_19000"/>
<dbReference type="RefSeq" id="WP_070971861.1">
    <property type="nucleotide sequence ID" value="NZ_CP017603.1"/>
</dbReference>
<dbReference type="Proteomes" id="UP000177894">
    <property type="component" value="Chromosome"/>
</dbReference>
<proteinExistence type="predicted"/>
<reference evidence="1 3" key="1">
    <citation type="submission" date="2016-10" db="EMBL/GenBank/DDBJ databases">
        <title>Complete Genome Sequence of Acetogen Clostridium formicoaceticum ATCC 27076.</title>
        <authorList>
            <person name="Bao T."/>
            <person name="Cheng C."/>
            <person name="Zhao J."/>
            <person name="Yang S.-T."/>
            <person name="Wang J."/>
            <person name="Wang M."/>
        </authorList>
    </citation>
    <scope>NUCLEOTIDE SEQUENCE [LARGE SCALE GENOMIC DNA]</scope>
    <source>
        <strain evidence="1 3">ATCC 27076</strain>
    </source>
</reference>
<sequence>MKINRSMITAGVLAILFIGIVLANSFINQPEKSPENEVSQEDFIEIGDIDEYEEDELEDFNEDLFIVNSEGNVAVGITFLNPIEDDENYFRFGVALNTHSVDLDAYDLSQRAVLFLENQLTISENIEWRLVEGEGHHVLGELKIPSEYEDKKISYVDYEYVELEIRDIDGIASRRFKWEKDLFL</sequence>
<evidence type="ECO:0000313" key="4">
    <source>
        <dbReference type="Proteomes" id="UP000192478"/>
    </source>
</evidence>